<proteinExistence type="predicted"/>
<accession>A0A2G9PHV6</accession>
<reference evidence="2" key="1">
    <citation type="journal article" date="2017" name="Nat. Commun.">
        <title>The North American bullfrog draft genome provides insight into hormonal regulation of long noncoding RNA.</title>
        <authorList>
            <person name="Hammond S.A."/>
            <person name="Warren R.L."/>
            <person name="Vandervalk B.P."/>
            <person name="Kucuk E."/>
            <person name="Khan H."/>
            <person name="Gibb E.A."/>
            <person name="Pandoh P."/>
            <person name="Kirk H."/>
            <person name="Zhao Y."/>
            <person name="Jones M."/>
            <person name="Mungall A.J."/>
            <person name="Coope R."/>
            <person name="Pleasance S."/>
            <person name="Moore R.A."/>
            <person name="Holt R.A."/>
            <person name="Round J.M."/>
            <person name="Ohora S."/>
            <person name="Walle B.V."/>
            <person name="Veldhoen N."/>
            <person name="Helbing C.C."/>
            <person name="Birol I."/>
        </authorList>
    </citation>
    <scope>NUCLEOTIDE SEQUENCE [LARGE SCALE GENOMIC DNA]</scope>
</reference>
<name>A0A2G9PHV6_AQUCT</name>
<gene>
    <name evidence="1" type="ORF">AB205_0113020</name>
</gene>
<dbReference type="Proteomes" id="UP000228934">
    <property type="component" value="Unassembled WGS sequence"/>
</dbReference>
<dbReference type="EMBL" id="KV922471">
    <property type="protein sequence ID" value="PIO02910.1"/>
    <property type="molecule type" value="Genomic_DNA"/>
</dbReference>
<evidence type="ECO:0000313" key="2">
    <source>
        <dbReference type="Proteomes" id="UP000228934"/>
    </source>
</evidence>
<organism evidence="1 2">
    <name type="scientific">Aquarana catesbeiana</name>
    <name type="common">American bullfrog</name>
    <name type="synonym">Rana catesbeiana</name>
    <dbReference type="NCBI Taxonomy" id="8400"/>
    <lineage>
        <taxon>Eukaryota</taxon>
        <taxon>Metazoa</taxon>
        <taxon>Chordata</taxon>
        <taxon>Craniata</taxon>
        <taxon>Vertebrata</taxon>
        <taxon>Euteleostomi</taxon>
        <taxon>Amphibia</taxon>
        <taxon>Batrachia</taxon>
        <taxon>Anura</taxon>
        <taxon>Neobatrachia</taxon>
        <taxon>Ranoidea</taxon>
        <taxon>Ranidae</taxon>
        <taxon>Aquarana</taxon>
    </lineage>
</organism>
<protein>
    <submittedName>
        <fullName evidence="1">Uncharacterized protein</fullName>
    </submittedName>
</protein>
<dbReference type="AlphaFoldDB" id="A0A2G9PHV6"/>
<sequence length="82" mass="9412">MEVEMENVEAAMVQQEEELKDTIHNWETIENGKESIAQHLKQIGPTLERPLNFGTLENISLELQQAKVALYLSINSCFYNSM</sequence>
<keyword evidence="2" id="KW-1185">Reference proteome</keyword>
<evidence type="ECO:0000313" key="1">
    <source>
        <dbReference type="EMBL" id="PIO02910.1"/>
    </source>
</evidence>